<name>A0A2A7MNG3_MYCAG</name>
<feature type="non-terminal residue" evidence="1">
    <location>
        <position position="72"/>
    </location>
</feature>
<reference evidence="1 2" key="1">
    <citation type="submission" date="2017-10" db="EMBL/GenBank/DDBJ databases">
        <title>The new phylogeny of genus Mycobacterium.</title>
        <authorList>
            <person name="Tortoli E."/>
            <person name="Trovato A."/>
            <person name="Cirillo D.M."/>
        </authorList>
    </citation>
    <scope>NUCLEOTIDE SEQUENCE [LARGE SCALE GENOMIC DNA]</scope>
    <source>
        <strain evidence="1 2">CCUG37673</strain>
    </source>
</reference>
<keyword evidence="2" id="KW-1185">Reference proteome</keyword>
<accession>A0A2A7MNG3</accession>
<sequence length="72" mass="7956">MSSQTHSTIKRDARTLPAMARPRARVSTVLRHEMTVIAADVADVVASAGGWLYDRRMAGWWVNVMVSDREGG</sequence>
<protein>
    <submittedName>
        <fullName evidence="1">Uncharacterized protein</fullName>
    </submittedName>
</protein>
<organism evidence="1 2">
    <name type="scientific">Mycolicibacterium agri</name>
    <name type="common">Mycobacterium agri</name>
    <dbReference type="NCBI Taxonomy" id="36811"/>
    <lineage>
        <taxon>Bacteria</taxon>
        <taxon>Bacillati</taxon>
        <taxon>Actinomycetota</taxon>
        <taxon>Actinomycetes</taxon>
        <taxon>Mycobacteriales</taxon>
        <taxon>Mycobacteriaceae</taxon>
        <taxon>Mycolicibacterium</taxon>
    </lineage>
</organism>
<dbReference type="AlphaFoldDB" id="A0A2A7MNG3"/>
<evidence type="ECO:0000313" key="2">
    <source>
        <dbReference type="Proteomes" id="UP000220914"/>
    </source>
</evidence>
<dbReference type="EMBL" id="PDCP01000154">
    <property type="protein sequence ID" value="PEG33057.1"/>
    <property type="molecule type" value="Genomic_DNA"/>
</dbReference>
<dbReference type="Proteomes" id="UP000220914">
    <property type="component" value="Unassembled WGS sequence"/>
</dbReference>
<comment type="caution">
    <text evidence="1">The sequence shown here is derived from an EMBL/GenBank/DDBJ whole genome shotgun (WGS) entry which is preliminary data.</text>
</comment>
<gene>
    <name evidence="1" type="ORF">CQY20_32795</name>
</gene>
<evidence type="ECO:0000313" key="1">
    <source>
        <dbReference type="EMBL" id="PEG33057.1"/>
    </source>
</evidence>
<proteinExistence type="predicted"/>